<comment type="caution">
    <text evidence="1">The sequence shown here is derived from an EMBL/GenBank/DDBJ whole genome shotgun (WGS) entry which is preliminary data.</text>
</comment>
<dbReference type="Proteomes" id="UP001549366">
    <property type="component" value="Unassembled WGS sequence"/>
</dbReference>
<organism evidence="1 2">
    <name type="scientific">Endozoicomonas lisbonensis</name>
    <dbReference type="NCBI Taxonomy" id="3120522"/>
    <lineage>
        <taxon>Bacteria</taxon>
        <taxon>Pseudomonadati</taxon>
        <taxon>Pseudomonadota</taxon>
        <taxon>Gammaproteobacteria</taxon>
        <taxon>Oceanospirillales</taxon>
        <taxon>Endozoicomonadaceae</taxon>
        <taxon>Endozoicomonas</taxon>
    </lineage>
</organism>
<gene>
    <name evidence="1" type="ORF">V5J35_004886</name>
</gene>
<dbReference type="RefSeq" id="WP_354011458.1">
    <property type="nucleotide sequence ID" value="NZ_JBEWTA010000002.1"/>
</dbReference>
<dbReference type="EMBL" id="JBEWTB010000003">
    <property type="protein sequence ID" value="MET4759567.1"/>
    <property type="molecule type" value="Genomic_DNA"/>
</dbReference>
<accession>A0ABV2SP72</accession>
<proteinExistence type="predicted"/>
<reference evidence="1 2" key="1">
    <citation type="submission" date="2024-06" db="EMBL/GenBank/DDBJ databases">
        <title>Genomic Encyclopedia of Type Strains, Phase V (KMG-V): Genome sequencing to study the core and pangenomes of soil and plant-associated prokaryotes.</title>
        <authorList>
            <person name="Whitman W."/>
        </authorList>
    </citation>
    <scope>NUCLEOTIDE SEQUENCE [LARGE SCALE GENOMIC DNA]</scope>
    <source>
        <strain evidence="1 2">NE40</strain>
    </source>
</reference>
<evidence type="ECO:0000313" key="1">
    <source>
        <dbReference type="EMBL" id="MET4759567.1"/>
    </source>
</evidence>
<evidence type="ECO:0000313" key="2">
    <source>
        <dbReference type="Proteomes" id="UP001549366"/>
    </source>
</evidence>
<sequence>MDFYESKEQTRAEFIELVRQRPQLAALADSQLLQAMNTHQNLAIEAAFRKLERTRQEQYLSTCVNRSSTLAHSEDRLYTPRKPTPSSGMIRVLNRSEFEQGLPDLTKVVDEQQRPYLLTEPVIIEAGEEADVPALQLDYTDQLYLVEEQKPFFEILLPRELSPKVSELSVFVDSGAGLEEWEYRPMFRNSGAEDHVYDEFYNHLEQIGIRFGNGLFGRMPPANASIKVVMWITEGETSLMPSQKLSPVAAVARGVEFESADTITGGRNVESTDDIARNAQYNVLYDDSVIWSDDFEFFIRRHHPGILWLKVWGEQEMEEMVGHFDMAHINNIFVCCYDPADPDVSTKVKESLDSLPRLNRKYTLYEREDIDYVVAITGRLKRSVGLKTARQMISDCLVKYYGKDASWKERKSVCLIRDLYPLMNDLDIFANQEELYIDLEGMTEPEKLNQMVFIDLDESMNRLTLTY</sequence>
<evidence type="ECO:0008006" key="3">
    <source>
        <dbReference type="Google" id="ProtNLM"/>
    </source>
</evidence>
<protein>
    <recommendedName>
        <fullName evidence="3">Baseplate protein J-like domain-containing protein</fullName>
    </recommendedName>
</protein>
<keyword evidence="2" id="KW-1185">Reference proteome</keyword>
<name>A0ABV2SP72_9GAMM</name>